<sequence length="460" mass="48647">MRPLSLLIPALLLGLAACQKTEQANTATAPAAKAAPVAAAATLTAVESFDEGMAKAKAEGKALLVDAWAPWCHTCLSMQHYVLNDPALAPLGERVVLVELDTDKEENAGFLEKYSVNVWPTFFVIDPATGKATGLWPGSASVGEFRGFVEDGLAGIEEAHSTNADPQSPARLMVSAKAAQASGDYAKAAGDYENAVAKSDVAWPRRSEALMGWLFSLSQAGDDAACVKVGRAHLAEVRGAAVPADYSAILLDCAGDAKEGDAKLAHAEAVARLRDFTANPPADASADDRADAWNTLSYALADDGDEAGSKHAQEQRLAILEKAATGIKDPLLAQTFDYARAQAYVALDRGDEAVKMLEAREKELPDSYEPPARLASALAKMDRLPQALTAVDRAIAKAYGPRKLLYVRQKADIQSRMGDHAGEVATLQQEVAGYEALPKGQARPDALADAKKRLAEAQKG</sequence>
<dbReference type="InterPro" id="IPR036249">
    <property type="entry name" value="Thioredoxin-like_sf"/>
</dbReference>
<name>A0A516V8C7_9GAMM</name>
<feature type="region of interest" description="Disordered" evidence="1">
    <location>
        <begin position="436"/>
        <end position="460"/>
    </location>
</feature>
<feature type="domain" description="Thioredoxin" evidence="2">
    <location>
        <begin position="29"/>
        <end position="154"/>
    </location>
</feature>
<dbReference type="AlphaFoldDB" id="A0A516V8C7"/>
<evidence type="ECO:0000313" key="3">
    <source>
        <dbReference type="EMBL" id="QDQ74781.1"/>
    </source>
</evidence>
<protein>
    <submittedName>
        <fullName evidence="3">Thiol reductase thioredoxin</fullName>
    </submittedName>
</protein>
<dbReference type="PROSITE" id="PS51352">
    <property type="entry name" value="THIOREDOXIN_2"/>
    <property type="match status" value="1"/>
</dbReference>
<feature type="compositionally biased region" description="Basic and acidic residues" evidence="1">
    <location>
        <begin position="446"/>
        <end position="460"/>
    </location>
</feature>
<proteinExistence type="predicted"/>
<dbReference type="PROSITE" id="PS51257">
    <property type="entry name" value="PROKAR_LIPOPROTEIN"/>
    <property type="match status" value="1"/>
</dbReference>
<dbReference type="Gene3D" id="1.25.40.10">
    <property type="entry name" value="Tetratricopeptide repeat domain"/>
    <property type="match status" value="1"/>
</dbReference>
<dbReference type="EMBL" id="CP041742">
    <property type="protein sequence ID" value="QDQ74781.1"/>
    <property type="molecule type" value="Genomic_DNA"/>
</dbReference>
<dbReference type="SUPFAM" id="SSF52833">
    <property type="entry name" value="Thioredoxin-like"/>
    <property type="match status" value="1"/>
</dbReference>
<keyword evidence="4" id="KW-1185">Reference proteome</keyword>
<dbReference type="GO" id="GO:0006950">
    <property type="term" value="P:response to stress"/>
    <property type="evidence" value="ECO:0007669"/>
    <property type="project" value="UniProtKB-ARBA"/>
</dbReference>
<gene>
    <name evidence="3" type="ORF">FNZ56_06340</name>
</gene>
<organism evidence="3 4">
    <name type="scientific">Pseudoluteimonas lycopersici</name>
    <dbReference type="NCBI Taxonomy" id="1324796"/>
    <lineage>
        <taxon>Bacteria</taxon>
        <taxon>Pseudomonadati</taxon>
        <taxon>Pseudomonadota</taxon>
        <taxon>Gammaproteobacteria</taxon>
        <taxon>Lysobacterales</taxon>
        <taxon>Lysobacteraceae</taxon>
        <taxon>Pseudoluteimonas</taxon>
    </lineage>
</organism>
<reference evidence="3 4" key="1">
    <citation type="submission" date="2019-07" db="EMBL/GenBank/DDBJ databases">
        <title>Lysobacter weifangensis sp. nov., isolated from bensulfuron-methyl contaminated farmland soil.</title>
        <authorList>
            <person name="Zhao H."/>
        </authorList>
    </citation>
    <scope>NUCLEOTIDE SEQUENCE [LARGE SCALE GENOMIC DNA]</scope>
    <source>
        <strain evidence="3 4">CC-Bw-6</strain>
    </source>
</reference>
<dbReference type="SUPFAM" id="SSF48452">
    <property type="entry name" value="TPR-like"/>
    <property type="match status" value="1"/>
</dbReference>
<dbReference type="InterPro" id="IPR013766">
    <property type="entry name" value="Thioredoxin_domain"/>
</dbReference>
<dbReference type="OrthoDB" id="195735at2"/>
<evidence type="ECO:0000256" key="1">
    <source>
        <dbReference type="SAM" id="MobiDB-lite"/>
    </source>
</evidence>
<evidence type="ECO:0000259" key="2">
    <source>
        <dbReference type="PROSITE" id="PS51352"/>
    </source>
</evidence>
<dbReference type="InterPro" id="IPR011990">
    <property type="entry name" value="TPR-like_helical_dom_sf"/>
</dbReference>
<evidence type="ECO:0000313" key="4">
    <source>
        <dbReference type="Proteomes" id="UP000315891"/>
    </source>
</evidence>
<dbReference type="Gene3D" id="3.40.30.10">
    <property type="entry name" value="Glutaredoxin"/>
    <property type="match status" value="1"/>
</dbReference>
<accession>A0A516V8C7</accession>
<dbReference type="Pfam" id="PF13899">
    <property type="entry name" value="Thioredoxin_7"/>
    <property type="match status" value="1"/>
</dbReference>
<dbReference type="Proteomes" id="UP000315891">
    <property type="component" value="Chromosome"/>
</dbReference>